<sequence length="139" mass="15559">MHELLPLGVSLTQAGQQQQHQGSHIAPPHMRDAHHDLHMSCPPPSSLQEYPPCSLSQLHPQQQPLTVHHMNHDAKKTVPGWPVSLQPPISTVNMNNLARFPSPPRQRRQACVTVRITLTVTRGFGFSKIQALIFITYCT</sequence>
<reference evidence="2" key="1">
    <citation type="journal article" date="2021" name="Sci. Adv.">
        <title>The American lobster genome reveals insights on longevity, neural, and immune adaptations.</title>
        <authorList>
            <person name="Polinski J.M."/>
            <person name="Zimin A.V."/>
            <person name="Clark K.F."/>
            <person name="Kohn A.B."/>
            <person name="Sadowski N."/>
            <person name="Timp W."/>
            <person name="Ptitsyn A."/>
            <person name="Khanna P."/>
            <person name="Romanova D.Y."/>
            <person name="Williams P."/>
            <person name="Greenwood S.J."/>
            <person name="Moroz L.L."/>
            <person name="Walt D.R."/>
            <person name="Bodnar A.G."/>
        </authorList>
    </citation>
    <scope>NUCLEOTIDE SEQUENCE</scope>
    <source>
        <strain evidence="2">GMGI-L3</strain>
    </source>
</reference>
<organism evidence="2 3">
    <name type="scientific">Homarus americanus</name>
    <name type="common">American lobster</name>
    <dbReference type="NCBI Taxonomy" id="6706"/>
    <lineage>
        <taxon>Eukaryota</taxon>
        <taxon>Metazoa</taxon>
        <taxon>Ecdysozoa</taxon>
        <taxon>Arthropoda</taxon>
        <taxon>Crustacea</taxon>
        <taxon>Multicrustacea</taxon>
        <taxon>Malacostraca</taxon>
        <taxon>Eumalacostraca</taxon>
        <taxon>Eucarida</taxon>
        <taxon>Decapoda</taxon>
        <taxon>Pleocyemata</taxon>
        <taxon>Astacidea</taxon>
        <taxon>Nephropoidea</taxon>
        <taxon>Nephropidae</taxon>
        <taxon>Homarus</taxon>
    </lineage>
</organism>
<gene>
    <name evidence="2" type="ORF">Hamer_G005644</name>
</gene>
<comment type="caution">
    <text evidence="2">The sequence shown here is derived from an EMBL/GenBank/DDBJ whole genome shotgun (WGS) entry which is preliminary data.</text>
</comment>
<dbReference type="EMBL" id="JAHLQT010022531">
    <property type="protein sequence ID" value="KAG7166529.1"/>
    <property type="molecule type" value="Genomic_DNA"/>
</dbReference>
<evidence type="ECO:0000313" key="3">
    <source>
        <dbReference type="Proteomes" id="UP000747542"/>
    </source>
</evidence>
<feature type="compositionally biased region" description="Low complexity" evidence="1">
    <location>
        <begin position="13"/>
        <end position="22"/>
    </location>
</feature>
<name>A0A8J5K329_HOMAM</name>
<dbReference type="AlphaFoldDB" id="A0A8J5K329"/>
<dbReference type="Proteomes" id="UP000747542">
    <property type="component" value="Unassembled WGS sequence"/>
</dbReference>
<evidence type="ECO:0000313" key="2">
    <source>
        <dbReference type="EMBL" id="KAG7166529.1"/>
    </source>
</evidence>
<keyword evidence="3" id="KW-1185">Reference proteome</keyword>
<accession>A0A8J5K329</accession>
<feature type="region of interest" description="Disordered" evidence="1">
    <location>
        <begin position="1"/>
        <end position="36"/>
    </location>
</feature>
<evidence type="ECO:0000256" key="1">
    <source>
        <dbReference type="SAM" id="MobiDB-lite"/>
    </source>
</evidence>
<protein>
    <submittedName>
        <fullName evidence="2">Uncharacterized protein</fullName>
    </submittedName>
</protein>
<proteinExistence type="predicted"/>